<dbReference type="EMBL" id="DYTS01000501">
    <property type="protein sequence ID" value="HJH22884.1"/>
    <property type="molecule type" value="Genomic_DNA"/>
</dbReference>
<dbReference type="AlphaFoldDB" id="A0A921NVD6"/>
<reference evidence="5" key="1">
    <citation type="journal article" date="2021" name="PeerJ">
        <title>Extensive microbial diversity within the chicken gut microbiome revealed by metagenomics and culture.</title>
        <authorList>
            <person name="Gilroy R."/>
            <person name="Ravi A."/>
            <person name="Getino M."/>
            <person name="Pursley I."/>
            <person name="Horton D.L."/>
            <person name="Alikhan N.F."/>
            <person name="Baker D."/>
            <person name="Gharbi K."/>
            <person name="Hall N."/>
            <person name="Watson M."/>
            <person name="Adriaenssens E.M."/>
            <person name="Foster-Nyarko E."/>
            <person name="Jarju S."/>
            <person name="Secka A."/>
            <person name="Antonio M."/>
            <person name="Oren A."/>
            <person name="Chaudhuri R.R."/>
            <person name="La Ragione R."/>
            <person name="Hildebrand F."/>
            <person name="Pallen M.J."/>
        </authorList>
    </citation>
    <scope>NUCLEOTIDE SEQUENCE</scope>
    <source>
        <strain evidence="5">ChiSjej2B20-17149</strain>
    </source>
</reference>
<proteinExistence type="predicted"/>
<protein>
    <submittedName>
        <fullName evidence="5">TetR/AcrR family transcriptional regulator</fullName>
    </submittedName>
</protein>
<name>A0A921NVD6_9PSED</name>
<sequence length="203" mass="21963">MNIQKQSKASTLGAQRTAQGRNSAETRQRIFWAARQCFSYKIYESVGMREIASVAGVDAALVSRYFGSKEQLFAEIIQGAFNVEEHLPDDLEDVGKFLVERVLSKSPVPNDNGFNPLSLLLLASASPATSTVASSRFHVEFVQPLALKLGGRNANVRAALIGSYVIGLATMRHLLNSPDLDNALKDESVTLVIAAIQSCVSPP</sequence>
<feature type="DNA-binding region" description="H-T-H motif" evidence="2">
    <location>
        <begin position="47"/>
        <end position="66"/>
    </location>
</feature>
<evidence type="ECO:0000256" key="3">
    <source>
        <dbReference type="SAM" id="MobiDB-lite"/>
    </source>
</evidence>
<evidence type="ECO:0000256" key="2">
    <source>
        <dbReference type="PROSITE-ProRule" id="PRU00335"/>
    </source>
</evidence>
<dbReference type="InterPro" id="IPR041678">
    <property type="entry name" value="TetR_C_16"/>
</dbReference>
<dbReference type="InterPro" id="IPR001647">
    <property type="entry name" value="HTH_TetR"/>
</dbReference>
<evidence type="ECO:0000259" key="4">
    <source>
        <dbReference type="PROSITE" id="PS50977"/>
    </source>
</evidence>
<evidence type="ECO:0000313" key="6">
    <source>
        <dbReference type="Proteomes" id="UP000752172"/>
    </source>
</evidence>
<dbReference type="Pfam" id="PF00440">
    <property type="entry name" value="TetR_N"/>
    <property type="match status" value="1"/>
</dbReference>
<evidence type="ECO:0000256" key="1">
    <source>
        <dbReference type="ARBA" id="ARBA00023125"/>
    </source>
</evidence>
<dbReference type="PANTHER" id="PTHR30055:SF235">
    <property type="entry name" value="TRANSCRIPTIONAL REGULATORY PROTEIN"/>
    <property type="match status" value="1"/>
</dbReference>
<dbReference type="Proteomes" id="UP000752172">
    <property type="component" value="Unassembled WGS sequence"/>
</dbReference>
<accession>A0A921NVD6</accession>
<feature type="region of interest" description="Disordered" evidence="3">
    <location>
        <begin position="1"/>
        <end position="21"/>
    </location>
</feature>
<dbReference type="InterPro" id="IPR050109">
    <property type="entry name" value="HTH-type_TetR-like_transc_reg"/>
</dbReference>
<comment type="caution">
    <text evidence="5">The sequence shown here is derived from an EMBL/GenBank/DDBJ whole genome shotgun (WGS) entry which is preliminary data.</text>
</comment>
<keyword evidence="1 2" id="KW-0238">DNA-binding</keyword>
<dbReference type="SUPFAM" id="SSF48498">
    <property type="entry name" value="Tetracyclin repressor-like, C-terminal domain"/>
    <property type="match status" value="1"/>
</dbReference>
<reference evidence="5" key="2">
    <citation type="submission" date="2021-09" db="EMBL/GenBank/DDBJ databases">
        <authorList>
            <person name="Gilroy R."/>
        </authorList>
    </citation>
    <scope>NUCLEOTIDE SEQUENCE</scope>
    <source>
        <strain evidence="5">ChiSjej2B20-17149</strain>
    </source>
</reference>
<evidence type="ECO:0000313" key="5">
    <source>
        <dbReference type="EMBL" id="HJH22884.1"/>
    </source>
</evidence>
<dbReference type="Pfam" id="PF17920">
    <property type="entry name" value="TetR_C_16"/>
    <property type="match status" value="1"/>
</dbReference>
<organism evidence="5 6">
    <name type="scientific">Pseudomonas lactis</name>
    <dbReference type="NCBI Taxonomy" id="1615674"/>
    <lineage>
        <taxon>Bacteria</taxon>
        <taxon>Pseudomonadati</taxon>
        <taxon>Pseudomonadota</taxon>
        <taxon>Gammaproteobacteria</taxon>
        <taxon>Pseudomonadales</taxon>
        <taxon>Pseudomonadaceae</taxon>
        <taxon>Pseudomonas</taxon>
    </lineage>
</organism>
<dbReference type="InterPro" id="IPR009057">
    <property type="entry name" value="Homeodomain-like_sf"/>
</dbReference>
<dbReference type="SUPFAM" id="SSF46689">
    <property type="entry name" value="Homeodomain-like"/>
    <property type="match status" value="1"/>
</dbReference>
<dbReference type="PANTHER" id="PTHR30055">
    <property type="entry name" value="HTH-TYPE TRANSCRIPTIONAL REGULATOR RUTR"/>
    <property type="match status" value="1"/>
</dbReference>
<dbReference type="GO" id="GO:0000976">
    <property type="term" value="F:transcription cis-regulatory region binding"/>
    <property type="evidence" value="ECO:0007669"/>
    <property type="project" value="TreeGrafter"/>
</dbReference>
<feature type="domain" description="HTH tetR-type" evidence="4">
    <location>
        <begin position="24"/>
        <end position="84"/>
    </location>
</feature>
<gene>
    <name evidence="5" type="ORF">K8W20_29840</name>
</gene>
<dbReference type="PROSITE" id="PS50977">
    <property type="entry name" value="HTH_TETR_2"/>
    <property type="match status" value="1"/>
</dbReference>
<dbReference type="Gene3D" id="1.10.357.10">
    <property type="entry name" value="Tetracycline Repressor, domain 2"/>
    <property type="match status" value="1"/>
</dbReference>
<dbReference type="GO" id="GO:0003700">
    <property type="term" value="F:DNA-binding transcription factor activity"/>
    <property type="evidence" value="ECO:0007669"/>
    <property type="project" value="TreeGrafter"/>
</dbReference>
<dbReference type="InterPro" id="IPR036271">
    <property type="entry name" value="Tet_transcr_reg_TetR-rel_C_sf"/>
</dbReference>
<dbReference type="RefSeq" id="WP_093432512.1">
    <property type="nucleotide sequence ID" value="NZ_DYTS01000501.1"/>
</dbReference>